<evidence type="ECO:0000256" key="11">
    <source>
        <dbReference type="SAM" id="Phobius"/>
    </source>
</evidence>
<proteinExistence type="inferred from homology"/>
<dbReference type="Pfam" id="PF00015">
    <property type="entry name" value="MCPsignal"/>
    <property type="match status" value="1"/>
</dbReference>
<evidence type="ECO:0000313" key="16">
    <source>
        <dbReference type="Proteomes" id="UP000037269"/>
    </source>
</evidence>
<dbReference type="PANTHER" id="PTHR32089">
    <property type="entry name" value="METHYL-ACCEPTING CHEMOTAXIS PROTEIN MCPB"/>
    <property type="match status" value="1"/>
</dbReference>
<keyword evidence="2" id="KW-1003">Cell membrane</keyword>
<protein>
    <submittedName>
        <fullName evidence="15">Methyl-accepting chemotaxis sensory transducer with TarH sensor</fullName>
    </submittedName>
</protein>
<dbReference type="PANTHER" id="PTHR32089:SF114">
    <property type="entry name" value="METHYL-ACCEPTING CHEMOTAXIS PROTEIN MCPB"/>
    <property type="match status" value="1"/>
</dbReference>
<keyword evidence="4" id="KW-0145">Chemotaxis</keyword>
<dbReference type="Pfam" id="PF00672">
    <property type="entry name" value="HAMP"/>
    <property type="match status" value="1"/>
</dbReference>
<evidence type="ECO:0000256" key="2">
    <source>
        <dbReference type="ARBA" id="ARBA00022475"/>
    </source>
</evidence>
<evidence type="ECO:0000259" key="13">
    <source>
        <dbReference type="PROSITE" id="PS50885"/>
    </source>
</evidence>
<keyword evidence="5 11" id="KW-0812">Transmembrane</keyword>
<sequence>MKKWIKLSVKRRLHIAFLVLLLIPSLSIGIASYYTAKQKVQDQVLEKAKGDITLLNQLVTKLIEPQLQNVELLSENIHGDMYQGRTSPQVVDIIHQFQRIHPEISSAYVGTEAGFLIMDGSEKLPADYDTRKRPWYQQGWQAKGKTVLTDPYLDMVTGEVVVGIIQKTKDGSGVVGVDLNLKKLNEMAQSMKTGTKGYVFIVDQTKKILAHPSFKNGADAPKSIVIPLFNQHSGSFDTTENKEQYKTFFVTNEQTGWKIGGTINMSEVKAQASPIFYTTITVIFVALLLGGFMVYTVISSITRPLHKLIHASEAISHGNLTERIPIESDDEFARLATRFNQMSDSLQSVLHHIMNKAEHLAASSEELMQGAKETSHAIEHVSASIQEIAAGSEKQAKSIEETSITIVEMSETMRKIAQNAQQTSASVAHTSTVTSQGNEAVLQAVQQMNCISEKITGLSDMVTALNERSRQIESFVEVITDIAEQTNLLSLNAAIEAARAGEHGKGFAVVAGEVRKLAEQSSQSAGSIATLIRTIQHEIKNAVISMEEGVAEVEKGIQAVNLAGSSFHSIHGSIEEVAGQVHEVSASVQEMSAGAESISHSVRLVTEIAENTATGMQGTSATTEEQLAAMEEISASAKSLAHMAEELEEMIKKFTL</sequence>
<comment type="subcellular location">
    <subcellularLocation>
        <location evidence="1">Cell membrane</location>
        <topology evidence="1">Multi-pass membrane protein</topology>
    </subcellularLocation>
</comment>
<dbReference type="SMART" id="SM00304">
    <property type="entry name" value="HAMP"/>
    <property type="match status" value="1"/>
</dbReference>
<keyword evidence="8 10" id="KW-0807">Transducer</keyword>
<comment type="similarity">
    <text evidence="9">Belongs to the methyl-accepting chemotaxis (MCP) protein family.</text>
</comment>
<dbReference type="EMBL" id="LGUG01000005">
    <property type="protein sequence ID" value="KON93110.1"/>
    <property type="molecule type" value="Genomic_DNA"/>
</dbReference>
<dbReference type="PRINTS" id="PR00260">
    <property type="entry name" value="CHEMTRNSDUCR"/>
</dbReference>
<dbReference type="CDD" id="cd12912">
    <property type="entry name" value="PDC2_MCP_like"/>
    <property type="match status" value="1"/>
</dbReference>
<evidence type="ECO:0000256" key="1">
    <source>
        <dbReference type="ARBA" id="ARBA00004651"/>
    </source>
</evidence>
<keyword evidence="3" id="KW-0488">Methylation</keyword>
<feature type="transmembrane region" description="Helical" evidence="11">
    <location>
        <begin position="275"/>
        <end position="298"/>
    </location>
</feature>
<dbReference type="EMBL" id="FNED01000040">
    <property type="protein sequence ID" value="SDK12982.1"/>
    <property type="molecule type" value="Genomic_DNA"/>
</dbReference>
<dbReference type="CDD" id="cd11386">
    <property type="entry name" value="MCP_signal"/>
    <property type="match status" value="1"/>
</dbReference>
<dbReference type="Proteomes" id="UP000037269">
    <property type="component" value="Unassembled WGS sequence"/>
</dbReference>
<organism evidence="14 16">
    <name type="scientific">Aneurinibacillus migulanus</name>
    <name type="common">Bacillus migulanus</name>
    <dbReference type="NCBI Taxonomy" id="47500"/>
    <lineage>
        <taxon>Bacteria</taxon>
        <taxon>Bacillati</taxon>
        <taxon>Bacillota</taxon>
        <taxon>Bacilli</taxon>
        <taxon>Bacillales</taxon>
        <taxon>Paenibacillaceae</taxon>
        <taxon>Aneurinibacillus group</taxon>
        <taxon>Aneurinibacillus</taxon>
    </lineage>
</organism>
<dbReference type="Gene3D" id="1.10.8.500">
    <property type="entry name" value="HAMP domain in histidine kinase"/>
    <property type="match status" value="1"/>
</dbReference>
<dbReference type="InterPro" id="IPR029151">
    <property type="entry name" value="Sensor-like_sf"/>
</dbReference>
<dbReference type="Pfam" id="PF02743">
    <property type="entry name" value="dCache_1"/>
    <property type="match status" value="1"/>
</dbReference>
<dbReference type="GO" id="GO:0005886">
    <property type="term" value="C:plasma membrane"/>
    <property type="evidence" value="ECO:0007669"/>
    <property type="project" value="UniProtKB-SubCell"/>
</dbReference>
<dbReference type="AlphaFoldDB" id="A0A0D1YLM2"/>
<dbReference type="PATRIC" id="fig|47500.8.peg.103"/>
<feature type="domain" description="HAMP" evidence="13">
    <location>
        <begin position="299"/>
        <end position="351"/>
    </location>
</feature>
<evidence type="ECO:0000256" key="8">
    <source>
        <dbReference type="ARBA" id="ARBA00023224"/>
    </source>
</evidence>
<dbReference type="GO" id="GO:0007165">
    <property type="term" value="P:signal transduction"/>
    <property type="evidence" value="ECO:0007669"/>
    <property type="project" value="UniProtKB-KW"/>
</dbReference>
<evidence type="ECO:0000256" key="10">
    <source>
        <dbReference type="PROSITE-ProRule" id="PRU00284"/>
    </source>
</evidence>
<evidence type="ECO:0000256" key="3">
    <source>
        <dbReference type="ARBA" id="ARBA00022481"/>
    </source>
</evidence>
<evidence type="ECO:0000256" key="4">
    <source>
        <dbReference type="ARBA" id="ARBA00022500"/>
    </source>
</evidence>
<evidence type="ECO:0000313" key="14">
    <source>
        <dbReference type="EMBL" id="KON93110.1"/>
    </source>
</evidence>
<dbReference type="CDD" id="cd06225">
    <property type="entry name" value="HAMP"/>
    <property type="match status" value="1"/>
</dbReference>
<dbReference type="InterPro" id="IPR033479">
    <property type="entry name" value="dCache_1"/>
</dbReference>
<keyword evidence="7 11" id="KW-0472">Membrane</keyword>
<dbReference type="Proteomes" id="UP000182836">
    <property type="component" value="Unassembled WGS sequence"/>
</dbReference>
<gene>
    <name evidence="14" type="ORF">AF333_25910</name>
    <name evidence="15" type="ORF">SAMN04487909_1408</name>
</gene>
<dbReference type="CDD" id="cd12913">
    <property type="entry name" value="PDC1_MCP_like"/>
    <property type="match status" value="1"/>
</dbReference>
<dbReference type="InterPro" id="IPR004090">
    <property type="entry name" value="Chemotax_Me-accpt_rcpt"/>
</dbReference>
<evidence type="ECO:0000256" key="7">
    <source>
        <dbReference type="ARBA" id="ARBA00023136"/>
    </source>
</evidence>
<name>A0A0D1YLM2_ANEMI</name>
<keyword evidence="6 11" id="KW-1133">Transmembrane helix</keyword>
<dbReference type="InterPro" id="IPR003660">
    <property type="entry name" value="HAMP_dom"/>
</dbReference>
<keyword evidence="16" id="KW-1185">Reference proteome</keyword>
<dbReference type="GeneID" id="42308562"/>
<dbReference type="OrthoDB" id="243053at2"/>
<evidence type="ECO:0000313" key="17">
    <source>
        <dbReference type="Proteomes" id="UP000182836"/>
    </source>
</evidence>
<dbReference type="Gene3D" id="1.10.287.950">
    <property type="entry name" value="Methyl-accepting chemotaxis protein"/>
    <property type="match status" value="1"/>
</dbReference>
<dbReference type="SUPFAM" id="SSF58104">
    <property type="entry name" value="Methyl-accepting chemotaxis protein (MCP) signaling domain"/>
    <property type="match status" value="1"/>
</dbReference>
<reference evidence="14 16" key="1">
    <citation type="submission" date="2015-07" db="EMBL/GenBank/DDBJ databases">
        <title>Fjat-14205 dsm 2895.</title>
        <authorList>
            <person name="Liu B."/>
            <person name="Wang J."/>
            <person name="Zhu Y."/>
            <person name="Liu G."/>
            <person name="Chen Q."/>
            <person name="Chen Z."/>
            <person name="Lan J."/>
            <person name="Che J."/>
            <person name="Ge C."/>
            <person name="Shi H."/>
            <person name="Pan Z."/>
            <person name="Liu X."/>
        </authorList>
    </citation>
    <scope>NUCLEOTIDE SEQUENCE [LARGE SCALE GENOMIC DNA]</scope>
    <source>
        <strain evidence="14 16">DSM 2895</strain>
    </source>
</reference>
<dbReference type="Gene3D" id="3.30.450.20">
    <property type="entry name" value="PAS domain"/>
    <property type="match status" value="2"/>
</dbReference>
<accession>A0A0D1YLM2</accession>
<dbReference type="PROSITE" id="PS50885">
    <property type="entry name" value="HAMP"/>
    <property type="match status" value="1"/>
</dbReference>
<dbReference type="PROSITE" id="PS50111">
    <property type="entry name" value="CHEMOTAXIS_TRANSDUC_2"/>
    <property type="match status" value="1"/>
</dbReference>
<dbReference type="GO" id="GO:0006935">
    <property type="term" value="P:chemotaxis"/>
    <property type="evidence" value="ECO:0007669"/>
    <property type="project" value="UniProtKB-KW"/>
</dbReference>
<evidence type="ECO:0000256" key="5">
    <source>
        <dbReference type="ARBA" id="ARBA00022692"/>
    </source>
</evidence>
<dbReference type="GO" id="GO:0004888">
    <property type="term" value="F:transmembrane signaling receptor activity"/>
    <property type="evidence" value="ECO:0007669"/>
    <property type="project" value="InterPro"/>
</dbReference>
<dbReference type="SUPFAM" id="SSF103190">
    <property type="entry name" value="Sensory domain-like"/>
    <property type="match status" value="1"/>
</dbReference>
<feature type="domain" description="Methyl-accepting transducer" evidence="12">
    <location>
        <begin position="370"/>
        <end position="606"/>
    </location>
</feature>
<evidence type="ECO:0000256" key="9">
    <source>
        <dbReference type="ARBA" id="ARBA00029447"/>
    </source>
</evidence>
<dbReference type="STRING" id="47500.AF333_25910"/>
<evidence type="ECO:0000256" key="6">
    <source>
        <dbReference type="ARBA" id="ARBA00022989"/>
    </source>
</evidence>
<evidence type="ECO:0000259" key="12">
    <source>
        <dbReference type="PROSITE" id="PS50111"/>
    </source>
</evidence>
<dbReference type="InterPro" id="IPR004089">
    <property type="entry name" value="MCPsignal_dom"/>
</dbReference>
<reference evidence="15 17" key="2">
    <citation type="submission" date="2016-10" db="EMBL/GenBank/DDBJ databases">
        <authorList>
            <person name="de Groot N.N."/>
        </authorList>
    </citation>
    <scope>NUCLEOTIDE SEQUENCE [LARGE SCALE GENOMIC DNA]</scope>
    <source>
        <strain evidence="15 17">DSM 2895</strain>
    </source>
</reference>
<dbReference type="RefSeq" id="WP_043063656.1">
    <property type="nucleotide sequence ID" value="NZ_BJOA01000135.1"/>
</dbReference>
<evidence type="ECO:0000313" key="15">
    <source>
        <dbReference type="EMBL" id="SDK12982.1"/>
    </source>
</evidence>
<dbReference type="SMART" id="SM00283">
    <property type="entry name" value="MA"/>
    <property type="match status" value="1"/>
</dbReference>